<dbReference type="OrthoDB" id="8970903at2"/>
<sequence length="115" mass="13090">MNLTWGPRWLLIRRVAKVLLWAMLLLAAAVLINIVGIHFLGSVVGWERWLVETSGFFLLWRLCLYGATVCGWVWMRRRLLARESGMEARRRLLRAEVAGVVGIVALEASLLMQAT</sequence>
<accession>A0A2T1K6M3</accession>
<dbReference type="Proteomes" id="UP000239866">
    <property type="component" value="Unassembled WGS sequence"/>
</dbReference>
<dbReference type="RefSeq" id="WP_106763539.1">
    <property type="nucleotide sequence ID" value="NZ_PXNP01000097.1"/>
</dbReference>
<keyword evidence="3" id="KW-1185">Reference proteome</keyword>
<keyword evidence="1" id="KW-0472">Membrane</keyword>
<dbReference type="EMBL" id="PXNP01000097">
    <property type="protein sequence ID" value="PSF05698.1"/>
    <property type="molecule type" value="Genomic_DNA"/>
</dbReference>
<gene>
    <name evidence="2" type="ORF">C7H09_13645</name>
</gene>
<reference evidence="2 3" key="1">
    <citation type="submission" date="2018-03" db="EMBL/GenBank/DDBJ databases">
        <title>Marinobacter brunus sp. nov., a marine bacterium of Gamma-proteobacteria isolated from the surface seawater of the South China Sea.</title>
        <authorList>
            <person name="Cheng H."/>
            <person name="Wu Y.-H."/>
            <person name="Xamxidin M."/>
            <person name="Xu X.-W."/>
        </authorList>
    </citation>
    <scope>NUCLEOTIDE SEQUENCE [LARGE SCALE GENOMIC DNA]</scope>
    <source>
        <strain evidence="2 3">NH169-3</strain>
    </source>
</reference>
<feature type="transmembrane region" description="Helical" evidence="1">
    <location>
        <begin position="18"/>
        <end position="41"/>
    </location>
</feature>
<organism evidence="2 3">
    <name type="scientific">Marinobacter fuscus</name>
    <dbReference type="NCBI Taxonomy" id="2109942"/>
    <lineage>
        <taxon>Bacteria</taxon>
        <taxon>Pseudomonadati</taxon>
        <taxon>Pseudomonadota</taxon>
        <taxon>Gammaproteobacteria</taxon>
        <taxon>Pseudomonadales</taxon>
        <taxon>Marinobacteraceae</taxon>
        <taxon>Marinobacter</taxon>
    </lineage>
</organism>
<dbReference type="AlphaFoldDB" id="A0A2T1K6M3"/>
<name>A0A2T1K6M3_9GAMM</name>
<protein>
    <submittedName>
        <fullName evidence="2">Uncharacterized protein</fullName>
    </submittedName>
</protein>
<comment type="caution">
    <text evidence="2">The sequence shown here is derived from an EMBL/GenBank/DDBJ whole genome shotgun (WGS) entry which is preliminary data.</text>
</comment>
<feature type="transmembrane region" description="Helical" evidence="1">
    <location>
        <begin position="53"/>
        <end position="74"/>
    </location>
</feature>
<keyword evidence="1" id="KW-0812">Transmembrane</keyword>
<keyword evidence="1" id="KW-1133">Transmembrane helix</keyword>
<evidence type="ECO:0000256" key="1">
    <source>
        <dbReference type="SAM" id="Phobius"/>
    </source>
</evidence>
<feature type="transmembrane region" description="Helical" evidence="1">
    <location>
        <begin position="95"/>
        <end position="114"/>
    </location>
</feature>
<evidence type="ECO:0000313" key="3">
    <source>
        <dbReference type="Proteomes" id="UP000239866"/>
    </source>
</evidence>
<proteinExistence type="predicted"/>
<evidence type="ECO:0000313" key="2">
    <source>
        <dbReference type="EMBL" id="PSF05698.1"/>
    </source>
</evidence>